<evidence type="ECO:0000313" key="13">
    <source>
        <dbReference type="Proteomes" id="UP000078200"/>
    </source>
</evidence>
<feature type="compositionally biased region" description="Basic residues" evidence="10">
    <location>
        <begin position="339"/>
        <end position="355"/>
    </location>
</feature>
<comment type="function">
    <text evidence="9">Part of the AP-3 complex, an adaptor-related complex which is not clathrin-associated. The complex is associated with the Golgi region as well as more peripheral structures. It facilitates the budding of vesicles from the Golgi membrane and may be directly involved in trafficking to lysosomes. In concert with the BLOC-1 complex, AP-3 is required to target cargos into vesicles assembled at cell bodies for delivery into neurites and nerve terminals.</text>
</comment>
<dbReference type="Pfam" id="PF01217">
    <property type="entry name" value="Clat_adaptor_s"/>
    <property type="match status" value="1"/>
</dbReference>
<evidence type="ECO:0000256" key="7">
    <source>
        <dbReference type="ARBA" id="ARBA00023136"/>
    </source>
</evidence>
<keyword evidence="7" id="KW-0472">Membrane</keyword>
<dbReference type="GO" id="GO:0030659">
    <property type="term" value="C:cytoplasmic vesicle membrane"/>
    <property type="evidence" value="ECO:0007669"/>
    <property type="project" value="UniProtKB-SubCell"/>
</dbReference>
<dbReference type="PROSITE" id="PS00989">
    <property type="entry name" value="CLAT_ADAPTOR_S"/>
    <property type="match status" value="1"/>
</dbReference>
<reference evidence="12" key="1">
    <citation type="submission" date="2020-05" db="UniProtKB">
        <authorList>
            <consortium name="EnsemblMetazoa"/>
        </authorList>
    </citation>
    <scope>IDENTIFICATION</scope>
    <source>
        <strain evidence="12">TTRI</strain>
    </source>
</reference>
<keyword evidence="5" id="KW-0653">Protein transport</keyword>
<evidence type="ECO:0000256" key="1">
    <source>
        <dbReference type="ARBA" id="ARBA00004180"/>
    </source>
</evidence>
<dbReference type="VEuPathDB" id="VectorBase:GAUT036585"/>
<dbReference type="InterPro" id="IPR011012">
    <property type="entry name" value="Longin-like_dom_sf"/>
</dbReference>
<dbReference type="SUPFAM" id="SSF64356">
    <property type="entry name" value="SNARE-like"/>
    <property type="match status" value="1"/>
</dbReference>
<dbReference type="InterPro" id="IPR016635">
    <property type="entry name" value="AP_complex_ssu"/>
</dbReference>
<keyword evidence="13" id="KW-1185">Reference proteome</keyword>
<comment type="similarity">
    <text evidence="3">Belongs to the adaptor complexes small subunit family.</text>
</comment>
<dbReference type="Gene3D" id="3.30.450.60">
    <property type="match status" value="1"/>
</dbReference>
<dbReference type="STRING" id="7395.A0A1A9VGM7"/>
<name>A0A1A9VGM7_GLOAU</name>
<dbReference type="GO" id="GO:0005794">
    <property type="term" value="C:Golgi apparatus"/>
    <property type="evidence" value="ECO:0007669"/>
    <property type="project" value="UniProtKB-SubCell"/>
</dbReference>
<evidence type="ECO:0000256" key="2">
    <source>
        <dbReference type="ARBA" id="ARBA00004555"/>
    </source>
</evidence>
<dbReference type="Proteomes" id="UP000078200">
    <property type="component" value="Unassembled WGS sequence"/>
</dbReference>
<evidence type="ECO:0000256" key="5">
    <source>
        <dbReference type="ARBA" id="ARBA00022927"/>
    </source>
</evidence>
<proteinExistence type="inferred from homology"/>
<feature type="domain" description="AP complex mu/sigma subunit" evidence="11">
    <location>
        <begin position="1"/>
        <end position="147"/>
    </location>
</feature>
<organism evidence="12 13">
    <name type="scientific">Glossina austeni</name>
    <name type="common">Savannah tsetse fly</name>
    <dbReference type="NCBI Taxonomy" id="7395"/>
    <lineage>
        <taxon>Eukaryota</taxon>
        <taxon>Metazoa</taxon>
        <taxon>Ecdysozoa</taxon>
        <taxon>Arthropoda</taxon>
        <taxon>Hexapoda</taxon>
        <taxon>Insecta</taxon>
        <taxon>Pterygota</taxon>
        <taxon>Neoptera</taxon>
        <taxon>Endopterygota</taxon>
        <taxon>Diptera</taxon>
        <taxon>Brachycera</taxon>
        <taxon>Muscomorpha</taxon>
        <taxon>Hippoboscoidea</taxon>
        <taxon>Glossinidae</taxon>
        <taxon>Glossina</taxon>
    </lineage>
</organism>
<dbReference type="GO" id="GO:0006896">
    <property type="term" value="P:Golgi to vacuole transport"/>
    <property type="evidence" value="ECO:0007669"/>
    <property type="project" value="InterPro"/>
</dbReference>
<feature type="region of interest" description="Disordered" evidence="10">
    <location>
        <begin position="329"/>
        <end position="355"/>
    </location>
</feature>
<dbReference type="PANTHER" id="PTHR11753">
    <property type="entry name" value="ADAPTOR COMPLEXES SMALL SUBUNIT FAMILY"/>
    <property type="match status" value="1"/>
</dbReference>
<evidence type="ECO:0000256" key="9">
    <source>
        <dbReference type="ARBA" id="ARBA00025605"/>
    </source>
</evidence>
<evidence type="ECO:0000256" key="8">
    <source>
        <dbReference type="ARBA" id="ARBA00023329"/>
    </source>
</evidence>
<evidence type="ECO:0000256" key="4">
    <source>
        <dbReference type="ARBA" id="ARBA00022448"/>
    </source>
</evidence>
<comment type="subcellular location">
    <subcellularLocation>
        <location evidence="1">Cytoplasmic vesicle membrane</location>
        <topology evidence="1">Peripheral membrane protein</topology>
        <orientation evidence="1">Cytoplasmic side</orientation>
    </subcellularLocation>
    <subcellularLocation>
        <location evidence="2">Golgi apparatus</location>
    </subcellularLocation>
</comment>
<evidence type="ECO:0000256" key="6">
    <source>
        <dbReference type="ARBA" id="ARBA00023034"/>
    </source>
</evidence>
<dbReference type="EnsemblMetazoa" id="GAUT036585-RA">
    <property type="protein sequence ID" value="GAUT036585-PA"/>
    <property type="gene ID" value="GAUT036585"/>
</dbReference>
<dbReference type="InterPro" id="IPR022775">
    <property type="entry name" value="AP_mu_sigma_su"/>
</dbReference>
<dbReference type="FunFam" id="3.30.450.60:FF:000001">
    <property type="entry name" value="AP complex subunit sigma"/>
    <property type="match status" value="1"/>
</dbReference>
<keyword evidence="8" id="KW-0968">Cytoplasmic vesicle</keyword>
<dbReference type="GO" id="GO:0006886">
    <property type="term" value="P:intracellular protein transport"/>
    <property type="evidence" value="ECO:0007669"/>
    <property type="project" value="InterPro"/>
</dbReference>
<sequence length="355" mass="39624">MIKAILVFNNHGKPRLSKFYQYFNEDMQQQIIKETFQLVSKRDDNVCNFLEGGSLIGGSDYKLIYRHYATLYFVFCVDSSESELGILDLIQVFVETLDKCFENVCELDLIFHADAVHHILSELVMGGMVLQTNMSDIMARIEEQNKLVKQEAGISAAPARAVRQSSASALVDTFVLQRLTATSQTLNHATALSSLAAYAFNSSHSNSINTTTTQNNNNNNNSLNFSNKNLDLSSVTTAGQFAQYLNQSIYEPIEDNDVPGAMPNAGDLASVLNFDYYQSQAYMEPEGASSFEFNSNPTNSRGSQLAQIADKHEQSLKLVRESFDLSVPNHAKSSALQRTQKKKHKKSKKPFNCKH</sequence>
<dbReference type="InterPro" id="IPR027155">
    <property type="entry name" value="APS3"/>
</dbReference>
<keyword evidence="6" id="KW-0333">Golgi apparatus</keyword>
<protein>
    <recommendedName>
        <fullName evidence="11">AP complex mu/sigma subunit domain-containing protein</fullName>
    </recommendedName>
</protein>
<evidence type="ECO:0000313" key="12">
    <source>
        <dbReference type="EnsemblMetazoa" id="GAUT036585-PA"/>
    </source>
</evidence>
<evidence type="ECO:0000256" key="3">
    <source>
        <dbReference type="ARBA" id="ARBA00006972"/>
    </source>
</evidence>
<dbReference type="InterPro" id="IPR000804">
    <property type="entry name" value="Clathrin_sm-chain_CS"/>
</dbReference>
<keyword evidence="4" id="KW-0813">Transport</keyword>
<dbReference type="AlphaFoldDB" id="A0A1A9VGM7"/>
<dbReference type="CDD" id="cd14834">
    <property type="entry name" value="AP3_sigma"/>
    <property type="match status" value="1"/>
</dbReference>
<dbReference type="GO" id="GO:0030123">
    <property type="term" value="C:AP-3 adaptor complex"/>
    <property type="evidence" value="ECO:0007669"/>
    <property type="project" value="InterPro"/>
</dbReference>
<evidence type="ECO:0000259" key="11">
    <source>
        <dbReference type="Pfam" id="PF01217"/>
    </source>
</evidence>
<accession>A0A1A9VGM7</accession>
<evidence type="ECO:0000256" key="10">
    <source>
        <dbReference type="SAM" id="MobiDB-lite"/>
    </source>
</evidence>